<dbReference type="PANTHER" id="PTHR22891">
    <property type="entry name" value="EUKARYOTIC TRANSLATION INITIATION FACTOR 2C"/>
    <property type="match status" value="1"/>
</dbReference>
<dbReference type="SMART" id="SM00949">
    <property type="entry name" value="PAZ"/>
    <property type="match status" value="1"/>
</dbReference>
<feature type="region of interest" description="Disordered" evidence="2">
    <location>
        <begin position="927"/>
        <end position="950"/>
    </location>
</feature>
<feature type="domain" description="PAZ" evidence="3">
    <location>
        <begin position="340"/>
        <end position="450"/>
    </location>
</feature>
<proteinExistence type="inferred from homology"/>
<name>A0A087U789_STEMI</name>
<organism evidence="5 6">
    <name type="scientific">Stegodyphus mimosarum</name>
    <name type="common">African social velvet spider</name>
    <dbReference type="NCBI Taxonomy" id="407821"/>
    <lineage>
        <taxon>Eukaryota</taxon>
        <taxon>Metazoa</taxon>
        <taxon>Ecdysozoa</taxon>
        <taxon>Arthropoda</taxon>
        <taxon>Chelicerata</taxon>
        <taxon>Arachnida</taxon>
        <taxon>Araneae</taxon>
        <taxon>Araneomorphae</taxon>
        <taxon>Entelegynae</taxon>
        <taxon>Eresoidea</taxon>
        <taxon>Eresidae</taxon>
        <taxon>Stegodyphus</taxon>
    </lineage>
</organism>
<dbReference type="PROSITE" id="PS50822">
    <property type="entry name" value="PIWI"/>
    <property type="match status" value="1"/>
</dbReference>
<dbReference type="CDD" id="cd04657">
    <property type="entry name" value="Piwi_ago-like"/>
    <property type="match status" value="1"/>
</dbReference>
<keyword evidence="6" id="KW-1185">Reference proteome</keyword>
<dbReference type="EMBL" id="KK118538">
    <property type="protein sequence ID" value="KFM73228.1"/>
    <property type="molecule type" value="Genomic_DNA"/>
</dbReference>
<evidence type="ECO:0000256" key="2">
    <source>
        <dbReference type="SAM" id="MobiDB-lite"/>
    </source>
</evidence>
<dbReference type="InterPro" id="IPR032474">
    <property type="entry name" value="Argonaute_N"/>
</dbReference>
<dbReference type="Proteomes" id="UP000054359">
    <property type="component" value="Unassembled WGS sequence"/>
</dbReference>
<evidence type="ECO:0000313" key="5">
    <source>
        <dbReference type="EMBL" id="KFM73228.1"/>
    </source>
</evidence>
<dbReference type="InterPro" id="IPR032473">
    <property type="entry name" value="Argonaute_Mid_dom"/>
</dbReference>
<dbReference type="STRING" id="407821.A0A087U789"/>
<evidence type="ECO:0000259" key="3">
    <source>
        <dbReference type="PROSITE" id="PS50821"/>
    </source>
</evidence>
<dbReference type="OMA" id="HELCYLF"/>
<dbReference type="GO" id="GO:0003723">
    <property type="term" value="F:RNA binding"/>
    <property type="evidence" value="ECO:0007669"/>
    <property type="project" value="InterPro"/>
</dbReference>
<dbReference type="OrthoDB" id="10252740at2759"/>
<dbReference type="SUPFAM" id="SSF101690">
    <property type="entry name" value="PAZ domain"/>
    <property type="match status" value="1"/>
</dbReference>
<dbReference type="Pfam" id="PF02170">
    <property type="entry name" value="PAZ"/>
    <property type="match status" value="1"/>
</dbReference>
<dbReference type="Gene3D" id="3.30.420.10">
    <property type="entry name" value="Ribonuclease H-like superfamily/Ribonuclease H"/>
    <property type="match status" value="1"/>
</dbReference>
<dbReference type="GO" id="GO:0034587">
    <property type="term" value="P:piRNA processing"/>
    <property type="evidence" value="ECO:0007669"/>
    <property type="project" value="UniProtKB-ARBA"/>
</dbReference>
<comment type="similarity">
    <text evidence="1">Belongs to the argonaute family.</text>
</comment>
<dbReference type="Pfam" id="PF16486">
    <property type="entry name" value="ArgoN"/>
    <property type="match status" value="1"/>
</dbReference>
<evidence type="ECO:0000256" key="1">
    <source>
        <dbReference type="RuleBase" id="RU361178"/>
    </source>
</evidence>
<dbReference type="Pfam" id="PF08699">
    <property type="entry name" value="ArgoL1"/>
    <property type="match status" value="1"/>
</dbReference>
<protein>
    <submittedName>
        <fullName evidence="5">Protein argonaute-2</fullName>
    </submittedName>
</protein>
<evidence type="ECO:0000313" key="6">
    <source>
        <dbReference type="Proteomes" id="UP000054359"/>
    </source>
</evidence>
<dbReference type="AlphaFoldDB" id="A0A087U789"/>
<dbReference type="Pfam" id="PF02171">
    <property type="entry name" value="Piwi"/>
    <property type="match status" value="1"/>
</dbReference>
<accession>A0A087U789</accession>
<feature type="region of interest" description="Disordered" evidence="2">
    <location>
        <begin position="1"/>
        <end position="42"/>
    </location>
</feature>
<sequence>MSSRGRGRGRGRGKNPRAEQQAVKFPLEPSKPEKEVQGKPISAEQFAAAPSSTSVANGRRKCERNVENIQTEKLTSGEVTKGVEIAQHYSSKELTKFSKFAKRPGYGTLGRDINLVTNFFALQSKARYIYHYDIEVNSLDQIKKYGRQMKAKELTAAEAAISGISRLELQQSRSIGKMKRKEVFEELVKSMSLSKYSPVYDGVKNIFTSLPFPFDTQMTAVVALKVEGKTRQYEVIVKPVKKLNGSNAIDVTSLQKLYEGHSESVEEVLMAFNAVMNHREPQSMQVQVGRSFFFLTQVDKVALGEGTEIWMGYNQSVHLTEKGPALVLNLAAKAFHKAGPVIDYINEVLKRDITRGDAMKPHEIKKAENALKGVRVTVTHLSYPRKYHIQGISKVSARELQLLVDGAKMSIANYFQTKYGNLRYPFLPCLYMRSTNNQTYIPFEKCEVVEGQPKLGKLSAGLNSKMIKQAAVAPEARFKAIQKDAHIVNEQSGKQMQHFNLSMDLRPLRVQGRVLDPPSLAYFNKHTSLPDEKGIWRMEGKQFFKSSLEKKKDLKPWIILSFADCSLKDLERFANTFFRVGEKVGLHFGELLDIRIFSRRDTVEKALKDAEKTQASFAVIILSKYDYFHNYDEIKFIADYKLGFVTQCMDSGVVPRFNEQIATNVCLKINAKLGGVNHILFKRPEIFLKPVIVFGADVVHSPRGSGCPSIAAVVGSLDAYPSTYQLACRVQDNPEGNKISQELILKLREMVAGILKTFFHHTRGKYPEKIIFFRDGVSEGQFEAVRDHEVCEVERACKDIIGYIVPMTYIIVQKRHQKRLKPANPQDGIGRGRNVPAGTTVDRDITHPYLFDFYLNSHEGIQGTSKPAHYTVLYDTNNFTADDLQTLAYHLCYMYVRCNRSVSIPAPVRYADLAAYRAKKYADFHIQKERESSSSSNGSISKLPDYAREA</sequence>
<dbReference type="PROSITE" id="PS50821">
    <property type="entry name" value="PAZ"/>
    <property type="match status" value="1"/>
</dbReference>
<dbReference type="SMART" id="SM01163">
    <property type="entry name" value="DUF1785"/>
    <property type="match status" value="1"/>
</dbReference>
<dbReference type="SUPFAM" id="SSF53098">
    <property type="entry name" value="Ribonuclease H-like"/>
    <property type="match status" value="1"/>
</dbReference>
<dbReference type="InterPro" id="IPR014811">
    <property type="entry name" value="ArgoL1"/>
</dbReference>
<feature type="compositionally biased region" description="Basic residues" evidence="2">
    <location>
        <begin position="1"/>
        <end position="15"/>
    </location>
</feature>
<dbReference type="InterPro" id="IPR045246">
    <property type="entry name" value="Piwi_ago-like"/>
</dbReference>
<dbReference type="Gene3D" id="2.170.260.10">
    <property type="entry name" value="paz domain"/>
    <property type="match status" value="1"/>
</dbReference>
<dbReference type="InterPro" id="IPR036397">
    <property type="entry name" value="RNaseH_sf"/>
</dbReference>
<dbReference type="Gene3D" id="3.40.50.2300">
    <property type="match status" value="1"/>
</dbReference>
<dbReference type="InterPro" id="IPR012337">
    <property type="entry name" value="RNaseH-like_sf"/>
</dbReference>
<dbReference type="InterPro" id="IPR003165">
    <property type="entry name" value="Piwi"/>
</dbReference>
<feature type="domain" description="Piwi" evidence="4">
    <location>
        <begin position="617"/>
        <end position="923"/>
    </location>
</feature>
<dbReference type="CDD" id="cd02846">
    <property type="entry name" value="PAZ_argonaute_like"/>
    <property type="match status" value="1"/>
</dbReference>
<feature type="non-terminal residue" evidence="5">
    <location>
        <position position="950"/>
    </location>
</feature>
<dbReference type="InterPro" id="IPR003100">
    <property type="entry name" value="PAZ_dom"/>
</dbReference>
<dbReference type="SMART" id="SM00950">
    <property type="entry name" value="Piwi"/>
    <property type="match status" value="1"/>
</dbReference>
<evidence type="ECO:0000259" key="4">
    <source>
        <dbReference type="PROSITE" id="PS50822"/>
    </source>
</evidence>
<gene>
    <name evidence="5" type="ORF">X975_16714</name>
</gene>
<dbReference type="InterPro" id="IPR036085">
    <property type="entry name" value="PAZ_dom_sf"/>
</dbReference>
<dbReference type="Pfam" id="PF16487">
    <property type="entry name" value="ArgoMid"/>
    <property type="match status" value="1"/>
</dbReference>
<reference evidence="5 6" key="1">
    <citation type="submission" date="2013-11" db="EMBL/GenBank/DDBJ databases">
        <title>Genome sequencing of Stegodyphus mimosarum.</title>
        <authorList>
            <person name="Bechsgaard J."/>
        </authorList>
    </citation>
    <scope>NUCLEOTIDE SEQUENCE [LARGE SCALE GENOMIC DNA]</scope>
</reference>